<name>A0ACA9Y2L5_9ASCO</name>
<organism evidence="1 2">
    <name type="scientific">[Candida] jaroonii</name>
    <dbReference type="NCBI Taxonomy" id="467808"/>
    <lineage>
        <taxon>Eukaryota</taxon>
        <taxon>Fungi</taxon>
        <taxon>Dikarya</taxon>
        <taxon>Ascomycota</taxon>
        <taxon>Saccharomycotina</taxon>
        <taxon>Pichiomycetes</taxon>
        <taxon>Debaryomycetaceae</taxon>
        <taxon>Yamadazyma</taxon>
    </lineage>
</organism>
<dbReference type="EMBL" id="CALSDN010000002">
    <property type="protein sequence ID" value="CAH6719182.1"/>
    <property type="molecule type" value="Genomic_DNA"/>
</dbReference>
<evidence type="ECO:0000313" key="1">
    <source>
        <dbReference type="EMBL" id="CAH6719182.1"/>
    </source>
</evidence>
<dbReference type="Proteomes" id="UP001152531">
    <property type="component" value="Unassembled WGS sequence"/>
</dbReference>
<comment type="caution">
    <text evidence="1">The sequence shown here is derived from an EMBL/GenBank/DDBJ whole genome shotgun (WGS) entry which is preliminary data.</text>
</comment>
<keyword evidence="2" id="KW-1185">Reference proteome</keyword>
<proteinExistence type="predicted"/>
<reference evidence="1" key="1">
    <citation type="submission" date="2022-06" db="EMBL/GenBank/DDBJ databases">
        <authorList>
            <person name="Legras J.-L."/>
            <person name="Devillers H."/>
            <person name="Grondin C."/>
        </authorList>
    </citation>
    <scope>NUCLEOTIDE SEQUENCE</scope>
    <source>
        <strain evidence="1">CLIB 1444</strain>
    </source>
</reference>
<accession>A0ACA9Y2L5</accession>
<evidence type="ECO:0000313" key="2">
    <source>
        <dbReference type="Proteomes" id="UP001152531"/>
    </source>
</evidence>
<gene>
    <name evidence="1" type="ORF">CLIB1444_02S02762</name>
</gene>
<protein>
    <submittedName>
        <fullName evidence="1">Uncharacterized protein</fullName>
    </submittedName>
</protein>
<sequence length="158" mass="18090">MKSVQEWVKQLNMTAHPEGGYFVELMRSEQTVESNKGNKTGLYTNIHFLLEDKNPSNFHRIASDEMWFYHDGNPLTVHIIYPDGKYEAIKLGPNDGEVLSCVVPKDTVFGSSVDSGYALVSCVVVPGFLFEEFELFKRQELLDKYPQHEDIITKLTRD</sequence>